<name>A0A1H0F2X3_9BACI</name>
<dbReference type="EMBL" id="FNIL01000004">
    <property type="protein sequence ID" value="SDN89018.1"/>
    <property type="molecule type" value="Genomic_DNA"/>
</dbReference>
<dbReference type="AlphaFoldDB" id="A0A1H0F2X3"/>
<evidence type="ECO:0000313" key="2">
    <source>
        <dbReference type="Proteomes" id="UP000198778"/>
    </source>
</evidence>
<dbReference type="RefSeq" id="WP_090842602.1">
    <property type="nucleotide sequence ID" value="NZ_FNIL01000004.1"/>
</dbReference>
<sequence>MRYRIVEVDEDGKELRQEENAQLNSIPGTGDLIAGEGNDGQAYIVDAVVHHNFIVEPELHSVTIKIRKIDNDEAKRV</sequence>
<dbReference type="Proteomes" id="UP000198778">
    <property type="component" value="Unassembled WGS sequence"/>
</dbReference>
<accession>A0A1H0F2X3</accession>
<reference evidence="2" key="1">
    <citation type="submission" date="2016-10" db="EMBL/GenBank/DDBJ databases">
        <authorList>
            <person name="Varghese N."/>
            <person name="Submissions S."/>
        </authorList>
    </citation>
    <scope>NUCLEOTIDE SEQUENCE [LARGE SCALE GENOMIC DNA]</scope>
    <source>
        <strain evidence="2">CGMCC 1.10369</strain>
    </source>
</reference>
<dbReference type="STRING" id="745820.SAMN04488053_104169"/>
<evidence type="ECO:0000313" key="1">
    <source>
        <dbReference type="EMBL" id="SDN89018.1"/>
    </source>
</evidence>
<proteinExistence type="predicted"/>
<keyword evidence="2" id="KW-1185">Reference proteome</keyword>
<gene>
    <name evidence="1" type="ORF">SAMN04488053_104169</name>
</gene>
<organism evidence="1 2">
    <name type="scientific">Alkalicoccus daliensis</name>
    <dbReference type="NCBI Taxonomy" id="745820"/>
    <lineage>
        <taxon>Bacteria</taxon>
        <taxon>Bacillati</taxon>
        <taxon>Bacillota</taxon>
        <taxon>Bacilli</taxon>
        <taxon>Bacillales</taxon>
        <taxon>Bacillaceae</taxon>
        <taxon>Alkalicoccus</taxon>
    </lineage>
</organism>
<protein>
    <submittedName>
        <fullName evidence="1">Uncharacterized protein</fullName>
    </submittedName>
</protein>